<reference evidence="7" key="2">
    <citation type="submission" date="2021-03" db="UniProtKB">
        <authorList>
            <consortium name="EnsemblPlants"/>
        </authorList>
    </citation>
    <scope>IDENTIFICATION</scope>
</reference>
<evidence type="ECO:0000256" key="1">
    <source>
        <dbReference type="ARBA" id="ARBA00009995"/>
    </source>
</evidence>
<protein>
    <recommendedName>
        <fullName evidence="5">Glycosyltransferase</fullName>
        <ecNumber evidence="5">2.4.1.-</ecNumber>
    </recommendedName>
</protein>
<evidence type="ECO:0000256" key="4">
    <source>
        <dbReference type="RuleBase" id="RU003718"/>
    </source>
</evidence>
<dbReference type="Gramene" id="AUR62026100-RA">
    <property type="protein sequence ID" value="AUR62026100-RA:cds"/>
    <property type="gene ID" value="AUR62026100"/>
</dbReference>
<dbReference type="Proteomes" id="UP000596660">
    <property type="component" value="Unplaced"/>
</dbReference>
<dbReference type="GO" id="GO:0050404">
    <property type="term" value="F:zeatin O-beta-D-xylosyltransferase activity"/>
    <property type="evidence" value="ECO:0007669"/>
    <property type="project" value="UniProtKB-ARBA"/>
</dbReference>
<dbReference type="OMA" id="ACASKEF"/>
<dbReference type="InterPro" id="IPR002213">
    <property type="entry name" value="UDP_glucos_trans"/>
</dbReference>
<comment type="catalytic activity">
    <reaction evidence="3">
        <text>a 3'-hydro-2'-hydroxy-beta-oxodihydrochalcone + UDP-alpha-D-glucose = a 3'-(beta-D-glucopyranosyl)-2'-hydroxy-beta-oxodihydrochalcone + UDP + H(+)</text>
        <dbReference type="Rhea" id="RHEA:51504"/>
        <dbReference type="ChEBI" id="CHEBI:15378"/>
        <dbReference type="ChEBI" id="CHEBI:58223"/>
        <dbReference type="ChEBI" id="CHEBI:58885"/>
        <dbReference type="ChEBI" id="CHEBI:142482"/>
        <dbReference type="ChEBI" id="CHEBI:142483"/>
        <dbReference type="EC" id="2.4.1.360"/>
    </reaction>
    <physiologicalReaction direction="left-to-right" evidence="3">
        <dbReference type="Rhea" id="RHEA:51505"/>
    </physiologicalReaction>
</comment>
<dbReference type="GO" id="GO:0009690">
    <property type="term" value="P:cytokinin metabolic process"/>
    <property type="evidence" value="ECO:0007669"/>
    <property type="project" value="UniProtKB-ARBA"/>
</dbReference>
<evidence type="ECO:0000256" key="5">
    <source>
        <dbReference type="RuleBase" id="RU362057"/>
    </source>
</evidence>
<dbReference type="InterPro" id="IPR058980">
    <property type="entry name" value="Glyco_transf_N"/>
</dbReference>
<dbReference type="SUPFAM" id="SSF53756">
    <property type="entry name" value="UDP-Glycosyltransferase/glycogen phosphorylase"/>
    <property type="match status" value="1"/>
</dbReference>
<dbReference type="EC" id="2.4.1.-" evidence="5"/>
<accession>A0A803MAI3</accession>
<dbReference type="AlphaFoldDB" id="A0A803MAI3"/>
<evidence type="ECO:0000259" key="6">
    <source>
        <dbReference type="Pfam" id="PF26168"/>
    </source>
</evidence>
<dbReference type="InterPro" id="IPR035595">
    <property type="entry name" value="UDP_glycos_trans_CS"/>
</dbReference>
<organism evidence="7 8">
    <name type="scientific">Chenopodium quinoa</name>
    <name type="common">Quinoa</name>
    <dbReference type="NCBI Taxonomy" id="63459"/>
    <lineage>
        <taxon>Eukaryota</taxon>
        <taxon>Viridiplantae</taxon>
        <taxon>Streptophyta</taxon>
        <taxon>Embryophyta</taxon>
        <taxon>Tracheophyta</taxon>
        <taxon>Spermatophyta</taxon>
        <taxon>Magnoliopsida</taxon>
        <taxon>eudicotyledons</taxon>
        <taxon>Gunneridae</taxon>
        <taxon>Pentapetalae</taxon>
        <taxon>Caryophyllales</taxon>
        <taxon>Chenopodiaceae</taxon>
        <taxon>Chenopodioideae</taxon>
        <taxon>Atripliceae</taxon>
        <taxon>Chenopodium</taxon>
    </lineage>
</organism>
<dbReference type="PANTHER" id="PTHR48044:SF22">
    <property type="entry name" value="GLYCOSYLTRANSFERASE"/>
    <property type="match status" value="1"/>
</dbReference>
<dbReference type="EnsemblPlants" id="AUR62026100-RA">
    <property type="protein sequence ID" value="AUR62026100-RA:cds"/>
    <property type="gene ID" value="AUR62026100"/>
</dbReference>
<dbReference type="Pfam" id="PF26168">
    <property type="entry name" value="Glyco_transf_N"/>
    <property type="match status" value="1"/>
</dbReference>
<dbReference type="FunFam" id="3.40.50.2000:FF:000060">
    <property type="entry name" value="Glycosyltransferase"/>
    <property type="match status" value="1"/>
</dbReference>
<comment type="similarity">
    <text evidence="1 4">Belongs to the UDP-glycosyltransferase family.</text>
</comment>
<evidence type="ECO:0000256" key="2">
    <source>
        <dbReference type="ARBA" id="ARBA00022679"/>
    </source>
</evidence>
<name>A0A803MAI3_CHEQI</name>
<feature type="domain" description="Glycosyltransferase N-terminal" evidence="6">
    <location>
        <begin position="1"/>
        <end position="229"/>
    </location>
</feature>
<reference evidence="7" key="1">
    <citation type="journal article" date="2017" name="Nature">
        <title>The genome of Chenopodium quinoa.</title>
        <authorList>
            <person name="Jarvis D.E."/>
            <person name="Ho Y.S."/>
            <person name="Lightfoot D.J."/>
            <person name="Schmoeckel S.M."/>
            <person name="Li B."/>
            <person name="Borm T.J.A."/>
            <person name="Ohyanagi H."/>
            <person name="Mineta K."/>
            <person name="Michell C.T."/>
            <person name="Saber N."/>
            <person name="Kharbatia N.M."/>
            <person name="Rupper R.R."/>
            <person name="Sharp A.R."/>
            <person name="Dally N."/>
            <person name="Boughton B.A."/>
            <person name="Woo Y.H."/>
            <person name="Gao G."/>
            <person name="Schijlen E.G.W.M."/>
            <person name="Guo X."/>
            <person name="Momin A.A."/>
            <person name="Negrao S."/>
            <person name="Al-Babili S."/>
            <person name="Gehring C."/>
            <person name="Roessner U."/>
            <person name="Jung C."/>
            <person name="Murphy K."/>
            <person name="Arold S.T."/>
            <person name="Gojobori T."/>
            <person name="van der Linden C.G."/>
            <person name="van Loo E.N."/>
            <person name="Jellen E.N."/>
            <person name="Maughan P.J."/>
            <person name="Tester M."/>
        </authorList>
    </citation>
    <scope>NUCLEOTIDE SEQUENCE [LARGE SCALE GENOMIC DNA]</scope>
    <source>
        <strain evidence="7">cv. PI 614886</strain>
    </source>
</reference>
<evidence type="ECO:0000256" key="3">
    <source>
        <dbReference type="ARBA" id="ARBA00051296"/>
    </source>
</evidence>
<dbReference type="GO" id="GO:0120514">
    <property type="term" value="F:2-hydroxyflavanone C-glucosyltransferase activity"/>
    <property type="evidence" value="ECO:0007669"/>
    <property type="project" value="UniProtKB-EC"/>
</dbReference>
<dbReference type="PROSITE" id="PS00375">
    <property type="entry name" value="UDPGT"/>
    <property type="match status" value="1"/>
</dbReference>
<dbReference type="FunFam" id="3.40.50.2000:FF:000238">
    <property type="entry name" value="Glycosyltransferase"/>
    <property type="match status" value="1"/>
</dbReference>
<dbReference type="Pfam" id="PF00201">
    <property type="entry name" value="UDPGT"/>
    <property type="match status" value="1"/>
</dbReference>
<keyword evidence="2 4" id="KW-0808">Transferase</keyword>
<sequence>MVPFPAHGHINQLLHLSRLIASYGIPVHFAGSTVHNRQAKLRVHGWDLESSGNIYFHDFQLPTLGSFSPNTNAWIKFPEHLQPLSDASSHLRQPVFQLLQELSSNFRRIVIIHDNLMASVVQDVKLIPNAESYTFLSVSAFTIFFNKWESIIEKPFELDSDVPRYIPSREGSFTPEFEKFIINQHKLLEFESGRLFNTCRLIEGRYMELLSKLSTNVNKKLFSIGPFNPVEAKGKTNTCRPGCLEWLDKQEIESVVYVSFGTVTSMDDEQVKELAIGLERSGQKFIWVLRDADKGDLFEEDEAKTLQLPEGYEERVINRGIIVRGWAPQLEILAHPATGGFLSHCGWNSCLESITMGVPIAAWPMHSDQPKNSILITQVLRIGLLIRAWEHRAELVTSTAVENTVRKLMKSEEGKVMRERAAELGRAVRASVADDGSSHLEMDSFIAHISR</sequence>
<dbReference type="CDD" id="cd03784">
    <property type="entry name" value="GT1_Gtf-like"/>
    <property type="match status" value="1"/>
</dbReference>
<dbReference type="PANTHER" id="PTHR48044">
    <property type="entry name" value="GLYCOSYLTRANSFERASE"/>
    <property type="match status" value="1"/>
</dbReference>
<keyword evidence="8" id="KW-1185">Reference proteome</keyword>
<evidence type="ECO:0000313" key="8">
    <source>
        <dbReference type="Proteomes" id="UP000596660"/>
    </source>
</evidence>
<proteinExistence type="inferred from homology"/>
<keyword evidence="4" id="KW-0328">Glycosyltransferase</keyword>
<evidence type="ECO:0000313" key="7">
    <source>
        <dbReference type="EnsemblPlants" id="AUR62026100-RA:cds"/>
    </source>
</evidence>
<dbReference type="Gene3D" id="3.40.50.2000">
    <property type="entry name" value="Glycogen Phosphorylase B"/>
    <property type="match status" value="2"/>
</dbReference>